<keyword evidence="3" id="KW-1185">Reference proteome</keyword>
<name>A0A4Z2GVV4_9TELE</name>
<sequence>MADNLKREERWLNLRRAYGDKCGAHTRLRAHETLRPVSSSGREKKEVGGEAEQGEDEREGDEGRLPSVGPPSLLQPNGAVLPGRSYLSISFVLVPDEA</sequence>
<evidence type="ECO:0000256" key="1">
    <source>
        <dbReference type="SAM" id="MobiDB-lite"/>
    </source>
</evidence>
<protein>
    <submittedName>
        <fullName evidence="2">Uncharacterized protein</fullName>
    </submittedName>
</protein>
<comment type="caution">
    <text evidence="2">The sequence shown here is derived from an EMBL/GenBank/DDBJ whole genome shotgun (WGS) entry which is preliminary data.</text>
</comment>
<proteinExistence type="predicted"/>
<gene>
    <name evidence="2" type="ORF">EYF80_033121</name>
</gene>
<accession>A0A4Z2GVV4</accession>
<reference evidence="2 3" key="1">
    <citation type="submission" date="2019-03" db="EMBL/GenBank/DDBJ databases">
        <title>First draft genome of Liparis tanakae, snailfish: a comprehensive survey of snailfish specific genes.</title>
        <authorList>
            <person name="Kim W."/>
            <person name="Song I."/>
            <person name="Jeong J.-H."/>
            <person name="Kim D."/>
            <person name="Kim S."/>
            <person name="Ryu S."/>
            <person name="Song J.Y."/>
            <person name="Lee S.K."/>
        </authorList>
    </citation>
    <scope>NUCLEOTIDE SEQUENCE [LARGE SCALE GENOMIC DNA]</scope>
    <source>
        <tissue evidence="2">Muscle</tissue>
    </source>
</reference>
<dbReference type="AlphaFoldDB" id="A0A4Z2GVV4"/>
<evidence type="ECO:0000313" key="2">
    <source>
        <dbReference type="EMBL" id="TNN56694.1"/>
    </source>
</evidence>
<organism evidence="2 3">
    <name type="scientific">Liparis tanakae</name>
    <name type="common">Tanaka's snailfish</name>
    <dbReference type="NCBI Taxonomy" id="230148"/>
    <lineage>
        <taxon>Eukaryota</taxon>
        <taxon>Metazoa</taxon>
        <taxon>Chordata</taxon>
        <taxon>Craniata</taxon>
        <taxon>Vertebrata</taxon>
        <taxon>Euteleostomi</taxon>
        <taxon>Actinopterygii</taxon>
        <taxon>Neopterygii</taxon>
        <taxon>Teleostei</taxon>
        <taxon>Neoteleostei</taxon>
        <taxon>Acanthomorphata</taxon>
        <taxon>Eupercaria</taxon>
        <taxon>Perciformes</taxon>
        <taxon>Cottioidei</taxon>
        <taxon>Cottales</taxon>
        <taxon>Liparidae</taxon>
        <taxon>Liparis</taxon>
    </lineage>
</organism>
<feature type="region of interest" description="Disordered" evidence="1">
    <location>
        <begin position="30"/>
        <end position="81"/>
    </location>
</feature>
<dbReference type="EMBL" id="SRLO01000423">
    <property type="protein sequence ID" value="TNN56694.1"/>
    <property type="molecule type" value="Genomic_DNA"/>
</dbReference>
<evidence type="ECO:0000313" key="3">
    <source>
        <dbReference type="Proteomes" id="UP000314294"/>
    </source>
</evidence>
<dbReference type="Proteomes" id="UP000314294">
    <property type="component" value="Unassembled WGS sequence"/>
</dbReference>